<dbReference type="PANTHER" id="PTHR12454:SF11">
    <property type="entry name" value="GH25683P"/>
    <property type="match status" value="1"/>
</dbReference>
<feature type="transmembrane region" description="Helical" evidence="13">
    <location>
        <begin position="51"/>
        <end position="72"/>
    </location>
</feature>
<evidence type="ECO:0000256" key="13">
    <source>
        <dbReference type="SAM" id="Phobius"/>
    </source>
</evidence>
<feature type="compositionally biased region" description="Basic and acidic residues" evidence="12">
    <location>
        <begin position="273"/>
        <end position="287"/>
    </location>
</feature>
<dbReference type="OMA" id="FSKMAMF"/>
<keyword evidence="8 13" id="KW-1133">Transmembrane helix</keyword>
<evidence type="ECO:0000313" key="15">
    <source>
        <dbReference type="Proteomes" id="UP000054359"/>
    </source>
</evidence>
<feature type="transmembrane region" description="Helical" evidence="13">
    <location>
        <begin position="92"/>
        <end position="111"/>
    </location>
</feature>
<comment type="subcellular location">
    <subcellularLocation>
        <location evidence="1">Endomembrane system</location>
        <topology evidence="1">Multi-pass membrane protein</topology>
    </subcellularLocation>
</comment>
<keyword evidence="4" id="KW-0633">Potassium transport</keyword>
<dbReference type="AlphaFoldDB" id="A0A087SZ75"/>
<dbReference type="GO" id="GO:0016020">
    <property type="term" value="C:membrane"/>
    <property type="evidence" value="ECO:0007669"/>
    <property type="project" value="InterPro"/>
</dbReference>
<dbReference type="OrthoDB" id="195817at2759"/>
<keyword evidence="6" id="KW-0631">Potassium channel</keyword>
<gene>
    <name evidence="14" type="ORF">X975_04416</name>
</gene>
<accession>A0A087SZ75</accession>
<keyword evidence="5 13" id="KW-0812">Transmembrane</keyword>
<evidence type="ECO:0000256" key="3">
    <source>
        <dbReference type="ARBA" id="ARBA00022448"/>
    </source>
</evidence>
<feature type="transmembrane region" description="Helical" evidence="13">
    <location>
        <begin position="210"/>
        <end position="230"/>
    </location>
</feature>
<feature type="transmembrane region" description="Helical" evidence="13">
    <location>
        <begin position="236"/>
        <end position="255"/>
    </location>
</feature>
<reference evidence="14 15" key="1">
    <citation type="submission" date="2013-11" db="EMBL/GenBank/DDBJ databases">
        <title>Genome sequencing of Stegodyphus mimosarum.</title>
        <authorList>
            <person name="Bechsgaard J."/>
        </authorList>
    </citation>
    <scope>NUCLEOTIDE SEQUENCE [LARGE SCALE GENOMIC DNA]</scope>
</reference>
<dbReference type="EMBL" id="KK112637">
    <property type="protein sequence ID" value="KFM58164.1"/>
    <property type="molecule type" value="Genomic_DNA"/>
</dbReference>
<dbReference type="Proteomes" id="UP000054359">
    <property type="component" value="Unassembled WGS sequence"/>
</dbReference>
<feature type="region of interest" description="Disordered" evidence="12">
    <location>
        <begin position="264"/>
        <end position="287"/>
    </location>
</feature>
<evidence type="ECO:0000256" key="1">
    <source>
        <dbReference type="ARBA" id="ARBA00004127"/>
    </source>
</evidence>
<keyword evidence="11" id="KW-0407">Ion channel</keyword>
<evidence type="ECO:0000256" key="12">
    <source>
        <dbReference type="SAM" id="MobiDB-lite"/>
    </source>
</evidence>
<evidence type="ECO:0000256" key="5">
    <source>
        <dbReference type="ARBA" id="ARBA00022692"/>
    </source>
</evidence>
<keyword evidence="7" id="KW-0630">Potassium</keyword>
<dbReference type="InterPro" id="IPR007866">
    <property type="entry name" value="TRIC_channel"/>
</dbReference>
<feature type="non-terminal residue" evidence="14">
    <location>
        <position position="287"/>
    </location>
</feature>
<evidence type="ECO:0000256" key="11">
    <source>
        <dbReference type="ARBA" id="ARBA00023303"/>
    </source>
</evidence>
<evidence type="ECO:0000256" key="6">
    <source>
        <dbReference type="ARBA" id="ARBA00022826"/>
    </source>
</evidence>
<comment type="similarity">
    <text evidence="2">Belongs to the TMEM38 family.</text>
</comment>
<keyword evidence="10 13" id="KW-0472">Membrane</keyword>
<organism evidence="14 15">
    <name type="scientific">Stegodyphus mimosarum</name>
    <name type="common">African social velvet spider</name>
    <dbReference type="NCBI Taxonomy" id="407821"/>
    <lineage>
        <taxon>Eukaryota</taxon>
        <taxon>Metazoa</taxon>
        <taxon>Ecdysozoa</taxon>
        <taxon>Arthropoda</taxon>
        <taxon>Chelicerata</taxon>
        <taxon>Arachnida</taxon>
        <taxon>Araneae</taxon>
        <taxon>Araneomorphae</taxon>
        <taxon>Entelegynae</taxon>
        <taxon>Eresoidea</taxon>
        <taxon>Eresidae</taxon>
        <taxon>Stegodyphus</taxon>
    </lineage>
</organism>
<keyword evidence="15" id="KW-1185">Reference proteome</keyword>
<dbReference type="STRING" id="407821.A0A087SZ75"/>
<sequence>MDPEAFLQIANEVSKLSMFPYFELAHCIIMCMYVKEDLQAGAHLFSRKHPLACWVSCMLSIYGGAMFASFLLGEPILASLKNTNSLLIATGAWYVIFYTPFDFGYKVFKFLPVKIMLAMMKEVIRCKKVHDGVVHAAKIYPNGYLIMIIIGTMKGNGTAFLKVLERLLRGVWTPNAVELMQMSYPTKASIAASVIFVLDKKTDILSAPHSLVYFGIVIFFIYFKLSSMLLGIHDPFVPFENLFCALFFGGIWDTLARLLTPASKGDQTSVKGDTARNGKTDSAKKKE</sequence>
<evidence type="ECO:0000256" key="7">
    <source>
        <dbReference type="ARBA" id="ARBA00022958"/>
    </source>
</evidence>
<evidence type="ECO:0000256" key="4">
    <source>
        <dbReference type="ARBA" id="ARBA00022538"/>
    </source>
</evidence>
<keyword evidence="3" id="KW-0813">Transport</keyword>
<evidence type="ECO:0000256" key="9">
    <source>
        <dbReference type="ARBA" id="ARBA00023065"/>
    </source>
</evidence>
<dbReference type="GO" id="GO:0042802">
    <property type="term" value="F:identical protein binding"/>
    <property type="evidence" value="ECO:0007669"/>
    <property type="project" value="InterPro"/>
</dbReference>
<dbReference type="GO" id="GO:0005267">
    <property type="term" value="F:potassium channel activity"/>
    <property type="evidence" value="ECO:0007669"/>
    <property type="project" value="UniProtKB-KW"/>
</dbReference>
<evidence type="ECO:0000256" key="8">
    <source>
        <dbReference type="ARBA" id="ARBA00022989"/>
    </source>
</evidence>
<evidence type="ECO:0000256" key="10">
    <source>
        <dbReference type="ARBA" id="ARBA00023136"/>
    </source>
</evidence>
<name>A0A087SZ75_STEMI</name>
<keyword evidence="9" id="KW-0406">Ion transport</keyword>
<evidence type="ECO:0000313" key="14">
    <source>
        <dbReference type="EMBL" id="KFM58164.1"/>
    </source>
</evidence>
<dbReference type="PANTHER" id="PTHR12454">
    <property type="entry name" value="TRIMERIC INTRACELLULAR CATION CHANNEL"/>
    <property type="match status" value="1"/>
</dbReference>
<dbReference type="GO" id="GO:0012505">
    <property type="term" value="C:endomembrane system"/>
    <property type="evidence" value="ECO:0007669"/>
    <property type="project" value="UniProtKB-SubCell"/>
</dbReference>
<protein>
    <submittedName>
        <fullName evidence="14">Trimeric intracellular cation channel type B</fullName>
    </submittedName>
</protein>
<evidence type="ECO:0000256" key="2">
    <source>
        <dbReference type="ARBA" id="ARBA00005766"/>
    </source>
</evidence>
<dbReference type="Pfam" id="PF05197">
    <property type="entry name" value="TRIC"/>
    <property type="match status" value="1"/>
</dbReference>
<proteinExistence type="inferred from homology"/>